<dbReference type="GO" id="GO:0015182">
    <property type="term" value="F:L-asparagine transmembrane transporter activity"/>
    <property type="evidence" value="ECO:0007669"/>
    <property type="project" value="TreeGrafter"/>
</dbReference>
<evidence type="ECO:0000256" key="1">
    <source>
        <dbReference type="ARBA" id="ARBA00004155"/>
    </source>
</evidence>
<feature type="transmembrane region" description="Helical" evidence="19">
    <location>
        <begin position="172"/>
        <end position="195"/>
    </location>
</feature>
<feature type="domain" description="Amino acid transporter transmembrane" evidence="20">
    <location>
        <begin position="55"/>
        <end position="451"/>
    </location>
</feature>
<keyword evidence="5 19" id="KW-0812">Transmembrane</keyword>
<reference evidence="22" key="1">
    <citation type="submission" date="2025-08" db="UniProtKB">
        <authorList>
            <consortium name="RefSeq"/>
        </authorList>
    </citation>
    <scope>IDENTIFICATION</scope>
    <source>
        <tissue evidence="22">Sperm</tissue>
    </source>
</reference>
<evidence type="ECO:0000256" key="12">
    <source>
        <dbReference type="ARBA" id="ARBA00023228"/>
    </source>
</evidence>
<keyword evidence="6" id="KW-0029">Amino-acid transport</keyword>
<keyword evidence="11" id="KW-0739">Sodium transport</keyword>
<feature type="transmembrane region" description="Helical" evidence="19">
    <location>
        <begin position="207"/>
        <end position="229"/>
    </location>
</feature>
<evidence type="ECO:0000256" key="11">
    <source>
        <dbReference type="ARBA" id="ARBA00023201"/>
    </source>
</evidence>
<keyword evidence="4" id="KW-0813">Transport</keyword>
<feature type="transmembrane region" description="Helical" evidence="19">
    <location>
        <begin position="322"/>
        <end position="343"/>
    </location>
</feature>
<organism evidence="21 22">
    <name type="scientific">Petromyzon marinus</name>
    <name type="common">Sea lamprey</name>
    <dbReference type="NCBI Taxonomy" id="7757"/>
    <lineage>
        <taxon>Eukaryota</taxon>
        <taxon>Metazoa</taxon>
        <taxon>Chordata</taxon>
        <taxon>Craniata</taxon>
        <taxon>Vertebrata</taxon>
        <taxon>Cyclostomata</taxon>
        <taxon>Hyperoartia</taxon>
        <taxon>Petromyzontiformes</taxon>
        <taxon>Petromyzontidae</taxon>
        <taxon>Petromyzon</taxon>
    </lineage>
</organism>
<dbReference type="PANTHER" id="PTHR22950:SF192">
    <property type="entry name" value="SODIUM-COUPLED NEUTRAL AMINO ACID TRANSPORTER 7"/>
    <property type="match status" value="1"/>
</dbReference>
<dbReference type="AlphaFoldDB" id="A0AAJ7XIT0"/>
<feature type="transmembrane region" description="Helical" evidence="19">
    <location>
        <begin position="432"/>
        <end position="455"/>
    </location>
</feature>
<feature type="transmembrane region" description="Helical" evidence="19">
    <location>
        <begin position="372"/>
        <end position="389"/>
    </location>
</feature>
<feature type="transmembrane region" description="Helical" evidence="19">
    <location>
        <begin position="129"/>
        <end position="152"/>
    </location>
</feature>
<feature type="transmembrane region" description="Helical" evidence="19">
    <location>
        <begin position="54"/>
        <end position="78"/>
    </location>
</feature>
<evidence type="ECO:0000256" key="18">
    <source>
        <dbReference type="ARBA" id="ARBA00045740"/>
    </source>
</evidence>
<evidence type="ECO:0000256" key="17">
    <source>
        <dbReference type="ARBA" id="ARBA00042869"/>
    </source>
</evidence>
<evidence type="ECO:0000256" key="10">
    <source>
        <dbReference type="ARBA" id="ARBA00023136"/>
    </source>
</evidence>
<evidence type="ECO:0000259" key="20">
    <source>
        <dbReference type="Pfam" id="PF01490"/>
    </source>
</evidence>
<dbReference type="Pfam" id="PF01490">
    <property type="entry name" value="Aa_trans"/>
    <property type="match status" value="1"/>
</dbReference>
<dbReference type="KEGG" id="pmrn:116957026"/>
<evidence type="ECO:0000256" key="9">
    <source>
        <dbReference type="ARBA" id="ARBA00023065"/>
    </source>
</evidence>
<dbReference type="GO" id="GO:0030424">
    <property type="term" value="C:axon"/>
    <property type="evidence" value="ECO:0007669"/>
    <property type="project" value="UniProtKB-SubCell"/>
</dbReference>
<feature type="transmembrane region" description="Helical" evidence="19">
    <location>
        <begin position="241"/>
        <end position="264"/>
    </location>
</feature>
<keyword evidence="9" id="KW-0406">Ion transport</keyword>
<evidence type="ECO:0000256" key="19">
    <source>
        <dbReference type="SAM" id="Phobius"/>
    </source>
</evidence>
<feature type="transmembrane region" description="Helical" evidence="19">
    <location>
        <begin position="84"/>
        <end position="108"/>
    </location>
</feature>
<dbReference type="GO" id="GO:0005765">
    <property type="term" value="C:lysosomal membrane"/>
    <property type="evidence" value="ECO:0007669"/>
    <property type="project" value="UniProtKB-SubCell"/>
</dbReference>
<dbReference type="InterPro" id="IPR013057">
    <property type="entry name" value="AA_transpt_TM"/>
</dbReference>
<feature type="transmembrane region" description="Helical" evidence="19">
    <location>
        <begin position="395"/>
        <end position="420"/>
    </location>
</feature>
<name>A0AAJ7XIT0_PETMA</name>
<proteinExistence type="inferred from homology"/>
<keyword evidence="10 19" id="KW-0472">Membrane</keyword>
<dbReference type="GO" id="GO:0015186">
    <property type="term" value="F:L-glutamine transmembrane transporter activity"/>
    <property type="evidence" value="ECO:0007669"/>
    <property type="project" value="TreeGrafter"/>
</dbReference>
<evidence type="ECO:0000313" key="21">
    <source>
        <dbReference type="Proteomes" id="UP001318040"/>
    </source>
</evidence>
<evidence type="ECO:0000256" key="6">
    <source>
        <dbReference type="ARBA" id="ARBA00022970"/>
    </source>
</evidence>
<evidence type="ECO:0000256" key="2">
    <source>
        <dbReference type="ARBA" id="ARBA00004489"/>
    </source>
</evidence>
<gene>
    <name evidence="22" type="primary">LOC116957026</name>
</gene>
<keyword evidence="12" id="KW-0458">Lysosome</keyword>
<accession>A0AAJ7XIT0</accession>
<feature type="transmembrane region" description="Helical" evidence="19">
    <location>
        <begin position="276"/>
        <end position="302"/>
    </location>
</feature>
<comment type="subcellular location">
    <subcellularLocation>
        <location evidence="2">Cell projection</location>
        <location evidence="2">Axon</location>
    </subcellularLocation>
    <subcellularLocation>
        <location evidence="1">Lysosome membrane</location>
        <topology evidence="1">Multi-pass membrane protein</topology>
    </subcellularLocation>
</comment>
<keyword evidence="8" id="KW-0915">Sodium</keyword>
<comment type="catalytic activity">
    <reaction evidence="15">
        <text>L-glutamine(in) + Na(+)(in) = L-glutamine(out) + Na(+)(out)</text>
        <dbReference type="Rhea" id="RHEA:68236"/>
        <dbReference type="ChEBI" id="CHEBI:29101"/>
        <dbReference type="ChEBI" id="CHEBI:58359"/>
    </reaction>
</comment>
<comment type="function">
    <text evidence="18">Symporter that selectively cotransports sodium ions and amino acids, such as L-glutamine and L-asparagine from the lysosome into the cytoplasm and may participates in mTORC1 activation. The transport activity requires an acidic lysosomal lumen.</text>
</comment>
<comment type="similarity">
    <text evidence="3">Belongs to the amino acid/polyamine transporter 2 family.</text>
</comment>
<evidence type="ECO:0000256" key="7">
    <source>
        <dbReference type="ARBA" id="ARBA00022989"/>
    </source>
</evidence>
<evidence type="ECO:0000256" key="5">
    <source>
        <dbReference type="ARBA" id="ARBA00022692"/>
    </source>
</evidence>
<dbReference type="Proteomes" id="UP001318040">
    <property type="component" value="Chromosome 69"/>
</dbReference>
<keyword evidence="13" id="KW-0966">Cell projection</keyword>
<evidence type="ECO:0000256" key="16">
    <source>
        <dbReference type="ARBA" id="ARBA00039331"/>
    </source>
</evidence>
<evidence type="ECO:0000256" key="15">
    <source>
        <dbReference type="ARBA" id="ARBA00034242"/>
    </source>
</evidence>
<evidence type="ECO:0000256" key="4">
    <source>
        <dbReference type="ARBA" id="ARBA00022448"/>
    </source>
</evidence>
<dbReference type="FunFam" id="1.20.1740.10:FF:000038">
    <property type="entry name" value="Putative sodium-coupled neutral amino acid transporter 7"/>
    <property type="match status" value="1"/>
</dbReference>
<dbReference type="RefSeq" id="XP_032834833.1">
    <property type="nucleotide sequence ID" value="XM_032978942.1"/>
</dbReference>
<keyword evidence="7 19" id="KW-1133">Transmembrane helix</keyword>
<protein>
    <recommendedName>
        <fullName evidence="16">Sodium-coupled neutral amino acid transporter 7</fullName>
    </recommendedName>
    <alternativeName>
        <fullName evidence="17">Solute carrier family 38 member 7</fullName>
    </alternativeName>
</protein>
<evidence type="ECO:0000256" key="8">
    <source>
        <dbReference type="ARBA" id="ARBA00023053"/>
    </source>
</evidence>
<keyword evidence="21" id="KW-1185">Reference proteome</keyword>
<evidence type="ECO:0000256" key="14">
    <source>
        <dbReference type="ARBA" id="ARBA00034241"/>
    </source>
</evidence>
<evidence type="ECO:0000256" key="13">
    <source>
        <dbReference type="ARBA" id="ARBA00023273"/>
    </source>
</evidence>
<evidence type="ECO:0000256" key="3">
    <source>
        <dbReference type="ARBA" id="ARBA00008066"/>
    </source>
</evidence>
<sequence length="462" mass="48333">MAARGDDQRAALLGAGGRAECSPGLPAPGAGSVNAPALGGDGGGGGGGAEGGTAAAGAVFIVVNAALGAGLLNFPAAFGDAGGVVAGFSLQMVLLVFIVSGLLVLALCAGRSGARTYQEVVRAQCGAHAGAVCEGCIALYTFGTCVTFLVIVGDQLDMLVQAVSHRTHVAPVPWFCDRRFTISVVSVVLILPLCFPREIGFQKYASLFGVLGTWYVTGVIIVKFFLGGYKHGEIITRPSSLAAVFNAIPTICFGFQCHVSSVPIYHSMRRPTLARWGGVVTAATLICLLVYTGTGVCGYLTFGASVSPDVLLSYPSGDVAIAIARLFLIVTVLTSYPILHFCGRAVLEGLWLRWTGVCTEAEPPGRERRRRAAQTLGWFLLSLLLAIFTPDIGRVIALIGGLAAAFILIFPGLCLLCFVLNTERESILARLLLGWSCVMVTLGTFLLVQSTAAAIERDVRHH</sequence>
<evidence type="ECO:0000313" key="22">
    <source>
        <dbReference type="RefSeq" id="XP_032834833.1"/>
    </source>
</evidence>
<dbReference type="GO" id="GO:0006814">
    <property type="term" value="P:sodium ion transport"/>
    <property type="evidence" value="ECO:0007669"/>
    <property type="project" value="UniProtKB-KW"/>
</dbReference>
<comment type="catalytic activity">
    <reaction evidence="14">
        <text>L-asparagine(in) + Na(+)(in) = L-asparagine(out) + Na(+)(out)</text>
        <dbReference type="Rhea" id="RHEA:71383"/>
        <dbReference type="ChEBI" id="CHEBI:29101"/>
        <dbReference type="ChEBI" id="CHEBI:58048"/>
    </reaction>
</comment>
<dbReference type="PANTHER" id="PTHR22950">
    <property type="entry name" value="AMINO ACID TRANSPORTER"/>
    <property type="match status" value="1"/>
</dbReference>